<comment type="function">
    <text evidence="7">Arginine methyltransferase involved in the assembly or stability of mitochondrial NADH:ubiquinone oxidoreductase complex (complex I).</text>
</comment>
<evidence type="ECO:0000256" key="3">
    <source>
        <dbReference type="ARBA" id="ARBA00022603"/>
    </source>
</evidence>
<dbReference type="InterPro" id="IPR029063">
    <property type="entry name" value="SAM-dependent_MTases_sf"/>
</dbReference>
<evidence type="ECO:0000256" key="1">
    <source>
        <dbReference type="ARBA" id="ARBA00004173"/>
    </source>
</evidence>
<keyword evidence="5 7" id="KW-0496">Mitochondrion</keyword>
<protein>
    <recommendedName>
        <fullName evidence="7">Protein arginine methyltransferase NDUFAF7</fullName>
        <ecNumber evidence="7">2.1.1.320</ecNumber>
    </recommendedName>
</protein>
<comment type="subcellular location">
    <subcellularLocation>
        <location evidence="1 7">Mitochondrion</location>
    </subcellularLocation>
</comment>
<evidence type="ECO:0000313" key="8">
    <source>
        <dbReference type="EMBL" id="CRZ05753.1"/>
    </source>
</evidence>
<comment type="similarity">
    <text evidence="2 7">Belongs to the NDUFAF7 family.</text>
</comment>
<accession>A0A0H5QUS8</accession>
<proteinExistence type="inferred from homology"/>
<dbReference type="GO" id="GO:0035243">
    <property type="term" value="F:protein-arginine omega-N symmetric methyltransferase activity"/>
    <property type="evidence" value="ECO:0007669"/>
    <property type="project" value="UniProtKB-EC"/>
</dbReference>
<name>A0A0H5QUS8_9EUKA</name>
<dbReference type="AlphaFoldDB" id="A0A0H5QUS8"/>
<comment type="catalytic activity">
    <reaction evidence="6 7">
        <text>L-arginyl-[protein] + 2 S-adenosyl-L-methionine = N(omega),N(omega)'-dimethyl-L-arginyl-[protein] + 2 S-adenosyl-L-homocysteine + 2 H(+)</text>
        <dbReference type="Rhea" id="RHEA:48108"/>
        <dbReference type="Rhea" id="RHEA-COMP:10532"/>
        <dbReference type="Rhea" id="RHEA-COMP:11992"/>
        <dbReference type="ChEBI" id="CHEBI:15378"/>
        <dbReference type="ChEBI" id="CHEBI:29965"/>
        <dbReference type="ChEBI" id="CHEBI:57856"/>
        <dbReference type="ChEBI" id="CHEBI:59789"/>
        <dbReference type="ChEBI" id="CHEBI:88221"/>
        <dbReference type="EC" id="2.1.1.320"/>
    </reaction>
</comment>
<evidence type="ECO:0000256" key="5">
    <source>
        <dbReference type="ARBA" id="ARBA00023128"/>
    </source>
</evidence>
<feature type="non-terminal residue" evidence="8">
    <location>
        <position position="1"/>
    </location>
</feature>
<dbReference type="InterPro" id="IPR003788">
    <property type="entry name" value="NDUFAF7"/>
</dbReference>
<keyword evidence="4 7" id="KW-0808">Transferase</keyword>
<organism evidence="8">
    <name type="scientific">Spongospora subterranea</name>
    <dbReference type="NCBI Taxonomy" id="70186"/>
    <lineage>
        <taxon>Eukaryota</taxon>
        <taxon>Sar</taxon>
        <taxon>Rhizaria</taxon>
        <taxon>Endomyxa</taxon>
        <taxon>Phytomyxea</taxon>
        <taxon>Plasmodiophorida</taxon>
        <taxon>Plasmodiophoridae</taxon>
        <taxon>Spongospora</taxon>
    </lineage>
</organism>
<keyword evidence="3 7" id="KW-0489">Methyltransferase</keyword>
<dbReference type="InterPro" id="IPR038375">
    <property type="entry name" value="NDUFAF7_sf"/>
</dbReference>
<dbReference type="PANTHER" id="PTHR12049">
    <property type="entry name" value="PROTEIN ARGININE METHYLTRANSFERASE NDUFAF7, MITOCHONDRIAL"/>
    <property type="match status" value="1"/>
</dbReference>
<dbReference type="Gene3D" id="3.40.50.12710">
    <property type="match status" value="1"/>
</dbReference>
<evidence type="ECO:0000256" key="2">
    <source>
        <dbReference type="ARBA" id="ARBA00005891"/>
    </source>
</evidence>
<dbReference type="GO" id="GO:0005739">
    <property type="term" value="C:mitochondrion"/>
    <property type="evidence" value="ECO:0007669"/>
    <property type="project" value="UniProtKB-SubCell"/>
</dbReference>
<dbReference type="GO" id="GO:0032259">
    <property type="term" value="P:methylation"/>
    <property type="evidence" value="ECO:0007669"/>
    <property type="project" value="UniProtKB-KW"/>
</dbReference>
<reference evidence="8" key="1">
    <citation type="submission" date="2015-04" db="EMBL/GenBank/DDBJ databases">
        <title>The genome sequence of the plant pathogenic Rhizarian Plasmodiophora brassicae reveals insights in its biotrophic life cycle and the origin of chitin synthesis.</title>
        <authorList>
            <person name="Schwelm A."/>
            <person name="Fogelqvist J."/>
            <person name="Knaust A."/>
            <person name="Julke S."/>
            <person name="Lilja T."/>
            <person name="Dhandapani V."/>
            <person name="Bonilla-Rosso G."/>
            <person name="Karlsson M."/>
            <person name="Shevchenko A."/>
            <person name="Choi S.R."/>
            <person name="Kim H.G."/>
            <person name="Park J.Y."/>
            <person name="Lim Y.P."/>
            <person name="Ludwig-Muller J."/>
            <person name="Dixelius C."/>
        </authorList>
    </citation>
    <scope>NUCLEOTIDE SEQUENCE</scope>
    <source>
        <tissue evidence="8">Potato root galls</tissue>
    </source>
</reference>
<dbReference type="PANTHER" id="PTHR12049:SF5">
    <property type="entry name" value="PROTEIN ARGININE METHYLTRANSFERASE NDUFAF7 HOMOLOG, MITOCHONDRIAL"/>
    <property type="match status" value="1"/>
</dbReference>
<evidence type="ECO:0000256" key="7">
    <source>
        <dbReference type="RuleBase" id="RU364114"/>
    </source>
</evidence>
<dbReference type="SUPFAM" id="SSF53335">
    <property type="entry name" value="S-adenosyl-L-methionine-dependent methyltransferases"/>
    <property type="match status" value="1"/>
</dbReference>
<evidence type="ECO:0000256" key="4">
    <source>
        <dbReference type="ARBA" id="ARBA00022679"/>
    </source>
</evidence>
<dbReference type="Pfam" id="PF02636">
    <property type="entry name" value="Methyltransf_28"/>
    <property type="match status" value="1"/>
</dbReference>
<dbReference type="EMBL" id="HACM01005311">
    <property type="protein sequence ID" value="CRZ05753.1"/>
    <property type="molecule type" value="Transcribed_RNA"/>
</dbReference>
<dbReference type="EC" id="2.1.1.320" evidence="7"/>
<sequence length="393" mass="44416">DKPSSLGRMALSQVRREGPLLVREYIDKVLYGGPKSYFNSGQRIIRKASLSFNDMDGPKDYQKALHDLYWSSSDGWLTPVEIFQPTYARGILSWIMSKFDQDSRLQIVEIGCGTGTCALNILDEIRDHYQSLYSSSSYSLVDISEQYSQIQQEALKSNGHSELCHFHRTSAADIPPLTYLDKSIPTFVIGLECLDNLSHDKICDHEQVMVEPDTDLSSPWMETQVLLSDPLIKEYIDIINTSDQLQSLGALSKIMYMESCEYIPTTALAFLKGMINEIPNHHLLLADFSSLPNTIPGAVNSPIVAERSLETAGDTIDHDTYLLAPGIRADIFFPTDFEKLKYVYEYLRGHPNATRVQTTAEFMMEYANTDECRTRSGYNPLLEDYSNTHILTS</sequence>
<evidence type="ECO:0000256" key="6">
    <source>
        <dbReference type="ARBA" id="ARBA00048612"/>
    </source>
</evidence>